<dbReference type="Proteomes" id="UP000622653">
    <property type="component" value="Unassembled WGS sequence"/>
</dbReference>
<dbReference type="Pfam" id="PF11181">
    <property type="entry name" value="YflT"/>
    <property type="match status" value="1"/>
</dbReference>
<evidence type="ECO:0000313" key="2">
    <source>
        <dbReference type="EMBL" id="MBF4500699.1"/>
    </source>
</evidence>
<evidence type="ECO:0000259" key="1">
    <source>
        <dbReference type="Pfam" id="PF11181"/>
    </source>
</evidence>
<organism evidence="2 3">
    <name type="scientific">Savagea serpentis</name>
    <dbReference type="NCBI Taxonomy" id="2785297"/>
    <lineage>
        <taxon>Bacteria</taxon>
        <taxon>Bacillati</taxon>
        <taxon>Bacillota</taxon>
        <taxon>Bacilli</taxon>
        <taxon>Bacillales</taxon>
        <taxon>Caryophanaceae</taxon>
        <taxon>Savagea</taxon>
    </lineage>
</organism>
<sequence>MTKRIDVENVVKAKEVIDELVREGTPHDQIYVFSHQEDLEDKMAEYFGTEEVGMKEEGFVNKIKNIFSKRGDELRSQFQSLGLSEVSAAEAEEVLDDGRLVIVVTNE</sequence>
<feature type="domain" description="General stress protein 17M-like" evidence="1">
    <location>
        <begin position="8"/>
        <end position="98"/>
    </location>
</feature>
<reference evidence="2" key="1">
    <citation type="submission" date="2020-11" db="EMBL/GenBank/DDBJ databases">
        <title>Multidrug resistant novel bacterium Savagea serpentis sp. nov., isolated from the scats of a vine snake (Ahaetulla nasuta).</title>
        <authorList>
            <person name="Venkata Ramana V."/>
            <person name="Vikas Patil S."/>
            <person name="Yogita Lugani V."/>
        </authorList>
    </citation>
    <scope>NUCLEOTIDE SEQUENCE</scope>
    <source>
        <strain evidence="2">SN6</strain>
    </source>
</reference>
<dbReference type="EMBL" id="JADKPV010000001">
    <property type="protein sequence ID" value="MBF4500699.1"/>
    <property type="molecule type" value="Genomic_DNA"/>
</dbReference>
<keyword evidence="3" id="KW-1185">Reference proteome</keyword>
<name>A0A8J7G9K4_9BACL</name>
<dbReference type="RefSeq" id="WP_194562125.1">
    <property type="nucleotide sequence ID" value="NZ_JADKPV010000001.1"/>
</dbReference>
<gene>
    <name evidence="2" type="ORF">IRY55_04910</name>
</gene>
<comment type="caution">
    <text evidence="2">The sequence shown here is derived from an EMBL/GenBank/DDBJ whole genome shotgun (WGS) entry which is preliminary data.</text>
</comment>
<proteinExistence type="predicted"/>
<protein>
    <submittedName>
        <fullName evidence="2">General stress protein</fullName>
    </submittedName>
</protein>
<dbReference type="AlphaFoldDB" id="A0A8J7G9K4"/>
<evidence type="ECO:0000313" key="3">
    <source>
        <dbReference type="Proteomes" id="UP000622653"/>
    </source>
</evidence>
<dbReference type="InterPro" id="IPR025889">
    <property type="entry name" value="GSP17M-like_dom"/>
</dbReference>
<accession>A0A8J7G9K4</accession>